<keyword evidence="2" id="KW-1133">Transmembrane helix</keyword>
<feature type="chain" id="PRO_5033750513" description="Ig-like domain-containing protein" evidence="3">
    <location>
        <begin position="18"/>
        <end position="303"/>
    </location>
</feature>
<keyword evidence="2" id="KW-0812">Transmembrane</keyword>
<gene>
    <name evidence="6" type="ORF">PPYR_14501</name>
</gene>
<keyword evidence="3" id="KW-0732">Signal</keyword>
<protein>
    <recommendedName>
        <fullName evidence="4">Ig-like domain-containing protein</fullName>
    </recommendedName>
</protein>
<evidence type="ECO:0000259" key="4">
    <source>
        <dbReference type="PROSITE" id="PS50835"/>
    </source>
</evidence>
<dbReference type="Proteomes" id="UP000327044">
    <property type="component" value="Unassembled WGS sequence"/>
</dbReference>
<dbReference type="InterPro" id="IPR036179">
    <property type="entry name" value="Ig-like_dom_sf"/>
</dbReference>
<reference evidence="6" key="3">
    <citation type="submission" date="2019-08" db="EMBL/GenBank/DDBJ databases">
        <authorList>
            <consortium name="Photinus pyralis genome working group"/>
            <person name="Fallon T.R."/>
            <person name="Sander Lower S.E."/>
            <person name="Weng J.-K."/>
        </authorList>
    </citation>
    <scope>NUCLEOTIDE SEQUENCE</scope>
    <source>
        <strain evidence="6">1611_PpyrPB1</strain>
        <tissue evidence="6">Whole body</tissue>
    </source>
</reference>
<feature type="signal peptide" evidence="3">
    <location>
        <begin position="1"/>
        <end position="17"/>
    </location>
</feature>
<dbReference type="PROSITE" id="PS50835">
    <property type="entry name" value="IG_LIKE"/>
    <property type="match status" value="1"/>
</dbReference>
<evidence type="ECO:0000256" key="2">
    <source>
        <dbReference type="SAM" id="Phobius"/>
    </source>
</evidence>
<evidence type="ECO:0000256" key="3">
    <source>
        <dbReference type="SAM" id="SignalP"/>
    </source>
</evidence>
<feature type="region of interest" description="Disordered" evidence="1">
    <location>
        <begin position="256"/>
        <end position="278"/>
    </location>
</feature>
<dbReference type="SUPFAM" id="SSF48726">
    <property type="entry name" value="Immunoglobulin"/>
    <property type="match status" value="1"/>
</dbReference>
<evidence type="ECO:0000256" key="1">
    <source>
        <dbReference type="SAM" id="MobiDB-lite"/>
    </source>
</evidence>
<reference evidence="5" key="1">
    <citation type="journal article" date="2016" name="Sci. Rep.">
        <title>Molecular characterization of firefly nuptial gifts: a multi-omics approach sheds light on postcopulatory sexual selection.</title>
        <authorList>
            <person name="Al-Wathiqui N."/>
            <person name="Fallon T.R."/>
            <person name="South A."/>
            <person name="Weng J.K."/>
            <person name="Lewis S.M."/>
        </authorList>
    </citation>
    <scope>NUCLEOTIDE SEQUENCE</scope>
</reference>
<feature type="domain" description="Ig-like" evidence="4">
    <location>
        <begin position="32"/>
        <end position="110"/>
    </location>
</feature>
<dbReference type="InterPro" id="IPR007110">
    <property type="entry name" value="Ig-like_dom"/>
</dbReference>
<dbReference type="InterPro" id="IPR013783">
    <property type="entry name" value="Ig-like_fold"/>
</dbReference>
<accession>A0A1Y1LGI0</accession>
<feature type="transmembrane region" description="Helical" evidence="2">
    <location>
        <begin position="176"/>
        <end position="198"/>
    </location>
</feature>
<sequence length="303" mass="33766">MFKVSGILLYLISASLGNHVLITQIKNDIEIPIRSSLVTASMGDKVSLHCKLIGNDTTKNLGVQWIANPSFNLKFAEHDFSTIVLYPLMPNNAGTYTCVSKNRKSSAVVDLFVIPGRTDYQKEIREMEARLAQVHNTNFDRFANMMETKTLPPMEFNFLKERKLITSSTYTTFKQLVYIVPVTILLILSLVRFCYYLGNRSQIPWQQLNTPITSCEHQICAYRRRTNPAAPCILSRTNRGLSVLIIQRAASSTSDSATNLVTEEDAPPAYNDVNADSPPTYTEAVETMDGALPCATPNSNASI</sequence>
<evidence type="ECO:0000313" key="5">
    <source>
        <dbReference type="EMBL" id="JAV72769.1"/>
    </source>
</evidence>
<dbReference type="OrthoDB" id="10629353at2759"/>
<name>A0A1Y1LGI0_PHOPY</name>
<dbReference type="Gene3D" id="2.60.40.10">
    <property type="entry name" value="Immunoglobulins"/>
    <property type="match status" value="1"/>
</dbReference>
<keyword evidence="2" id="KW-0472">Membrane</keyword>
<reference evidence="6 7" key="2">
    <citation type="journal article" date="2018" name="Elife">
        <title>Firefly genomes illuminate parallel origins of bioluminescence in beetles.</title>
        <authorList>
            <person name="Fallon T.R."/>
            <person name="Lower S.E."/>
            <person name="Chang C.H."/>
            <person name="Bessho-Uehara M."/>
            <person name="Martin G.J."/>
            <person name="Bewick A.J."/>
            <person name="Behringer M."/>
            <person name="Debat H.J."/>
            <person name="Wong I."/>
            <person name="Day J.C."/>
            <person name="Suvorov A."/>
            <person name="Silva C.J."/>
            <person name="Stanger-Hall K.F."/>
            <person name="Hall D.W."/>
            <person name="Schmitz R.J."/>
            <person name="Nelson D.R."/>
            <person name="Lewis S.M."/>
            <person name="Shigenobu S."/>
            <person name="Bybee S.M."/>
            <person name="Larracuente A.M."/>
            <person name="Oba Y."/>
            <person name="Weng J.K."/>
        </authorList>
    </citation>
    <scope>NUCLEOTIDE SEQUENCE [LARGE SCALE GENOMIC DNA]</scope>
    <source>
        <strain evidence="6">1611_PpyrPB1</strain>
        <tissue evidence="6">Whole body</tissue>
    </source>
</reference>
<dbReference type="InParanoid" id="A0A1Y1LGI0"/>
<evidence type="ECO:0000313" key="7">
    <source>
        <dbReference type="Proteomes" id="UP000327044"/>
    </source>
</evidence>
<dbReference type="SMART" id="SM00409">
    <property type="entry name" value="IG"/>
    <property type="match status" value="1"/>
</dbReference>
<keyword evidence="7" id="KW-1185">Reference proteome</keyword>
<dbReference type="InterPro" id="IPR003599">
    <property type="entry name" value="Ig_sub"/>
</dbReference>
<dbReference type="EMBL" id="GEZM01056237">
    <property type="protein sequence ID" value="JAV72769.1"/>
    <property type="molecule type" value="Transcribed_RNA"/>
</dbReference>
<organism evidence="5">
    <name type="scientific">Photinus pyralis</name>
    <name type="common">Common eastern firefly</name>
    <name type="synonym">Lampyris pyralis</name>
    <dbReference type="NCBI Taxonomy" id="7054"/>
    <lineage>
        <taxon>Eukaryota</taxon>
        <taxon>Metazoa</taxon>
        <taxon>Ecdysozoa</taxon>
        <taxon>Arthropoda</taxon>
        <taxon>Hexapoda</taxon>
        <taxon>Insecta</taxon>
        <taxon>Pterygota</taxon>
        <taxon>Neoptera</taxon>
        <taxon>Endopterygota</taxon>
        <taxon>Coleoptera</taxon>
        <taxon>Polyphaga</taxon>
        <taxon>Elateriformia</taxon>
        <taxon>Elateroidea</taxon>
        <taxon>Lampyridae</taxon>
        <taxon>Lampyrinae</taxon>
        <taxon>Photinus</taxon>
    </lineage>
</organism>
<evidence type="ECO:0000313" key="6">
    <source>
        <dbReference type="EMBL" id="KAB0792542.1"/>
    </source>
</evidence>
<proteinExistence type="predicted"/>
<dbReference type="EMBL" id="VVIM01000010">
    <property type="protein sequence ID" value="KAB0792542.1"/>
    <property type="molecule type" value="Genomic_DNA"/>
</dbReference>
<dbReference type="AlphaFoldDB" id="A0A1Y1LGI0"/>